<dbReference type="EMBL" id="BKCJ010003002">
    <property type="protein sequence ID" value="GEU52354.1"/>
    <property type="molecule type" value="Genomic_DNA"/>
</dbReference>
<organism evidence="2">
    <name type="scientific">Tanacetum cinerariifolium</name>
    <name type="common">Dalmatian daisy</name>
    <name type="synonym">Chrysanthemum cinerariifolium</name>
    <dbReference type="NCBI Taxonomy" id="118510"/>
    <lineage>
        <taxon>Eukaryota</taxon>
        <taxon>Viridiplantae</taxon>
        <taxon>Streptophyta</taxon>
        <taxon>Embryophyta</taxon>
        <taxon>Tracheophyta</taxon>
        <taxon>Spermatophyta</taxon>
        <taxon>Magnoliopsida</taxon>
        <taxon>eudicotyledons</taxon>
        <taxon>Gunneridae</taxon>
        <taxon>Pentapetalae</taxon>
        <taxon>asterids</taxon>
        <taxon>campanulids</taxon>
        <taxon>Asterales</taxon>
        <taxon>Asteraceae</taxon>
        <taxon>Asteroideae</taxon>
        <taxon>Anthemideae</taxon>
        <taxon>Anthemidinae</taxon>
        <taxon>Tanacetum</taxon>
    </lineage>
</organism>
<feature type="compositionally biased region" description="Polar residues" evidence="1">
    <location>
        <begin position="236"/>
        <end position="245"/>
    </location>
</feature>
<dbReference type="Gene3D" id="6.10.140.480">
    <property type="match status" value="1"/>
</dbReference>
<name>A0A6L2KWT7_TANCI</name>
<gene>
    <name evidence="2" type="ORF">Tci_024332</name>
</gene>
<dbReference type="InterPro" id="IPR001469">
    <property type="entry name" value="ATP_synth_F1_dsu/esu"/>
</dbReference>
<comment type="caution">
    <text evidence="2">The sequence shown here is derived from an EMBL/GenBank/DDBJ whole genome shotgun (WGS) entry which is preliminary data.</text>
</comment>
<proteinExistence type="predicted"/>
<reference evidence="2" key="1">
    <citation type="journal article" date="2019" name="Sci. Rep.">
        <title>Draft genome of Tanacetum cinerariifolium, the natural source of mosquito coil.</title>
        <authorList>
            <person name="Yamashiro T."/>
            <person name="Shiraishi A."/>
            <person name="Satake H."/>
            <person name="Nakayama K."/>
        </authorList>
    </citation>
    <scope>NUCLEOTIDE SEQUENCE</scope>
</reference>
<dbReference type="GO" id="GO:0045259">
    <property type="term" value="C:proton-transporting ATP synthase complex"/>
    <property type="evidence" value="ECO:0007669"/>
    <property type="project" value="InterPro"/>
</dbReference>
<dbReference type="PANTHER" id="PTHR13822">
    <property type="entry name" value="ATP SYNTHASE DELTA/EPSILON CHAIN"/>
    <property type="match status" value="1"/>
</dbReference>
<feature type="region of interest" description="Disordered" evidence="1">
    <location>
        <begin position="236"/>
        <end position="268"/>
    </location>
</feature>
<dbReference type="PANTHER" id="PTHR13822:SF10">
    <property type="entry name" value="ATP SYNTHASE EPSILON CHAIN, CHLOROPLASTIC"/>
    <property type="match status" value="1"/>
</dbReference>
<dbReference type="Gene3D" id="1.20.58.2190">
    <property type="match status" value="1"/>
</dbReference>
<accession>A0A6L2KWT7</accession>
<evidence type="ECO:0000256" key="1">
    <source>
        <dbReference type="SAM" id="MobiDB-lite"/>
    </source>
</evidence>
<sequence>MFLMGGFAIIGNNEISVLVYDAEKSGGIDSQKAHQTFEIAKVALRKAKEKRQTIESNLALRRARTQLEAMPLPASLGFEPREKINLPLVTEDDDAKVKTTFNTLLTYVKIAATKLEEEKFRKIGLSNAAFQLWRSSSEFCAIRSVTMVSLAQHKIILSHSYSTASSALAITHDCCREISLHQATFAPDDAYKSNDGAVNVTEEISLDSNKDNSEMVVNNDRSKDYTIPAAVQMNPQPSILGQQPLSAGLQYNPGQYMPGPEGYAVPPD</sequence>
<evidence type="ECO:0000313" key="2">
    <source>
        <dbReference type="EMBL" id="GEU52354.1"/>
    </source>
</evidence>
<dbReference type="AlphaFoldDB" id="A0A6L2KWT7"/>
<dbReference type="GO" id="GO:0046933">
    <property type="term" value="F:proton-transporting ATP synthase activity, rotational mechanism"/>
    <property type="evidence" value="ECO:0007669"/>
    <property type="project" value="InterPro"/>
</dbReference>
<protein>
    <submittedName>
        <fullName evidence="2">ATP synthase CF1 epsilon subunit, chloroplastic</fullName>
    </submittedName>
</protein>